<name>A0A939G338_9BACT</name>
<evidence type="ECO:0000313" key="8">
    <source>
        <dbReference type="Proteomes" id="UP000664795"/>
    </source>
</evidence>
<dbReference type="EMBL" id="JAFMYU010000003">
    <property type="protein sequence ID" value="MBO0930313.1"/>
    <property type="molecule type" value="Genomic_DNA"/>
</dbReference>
<dbReference type="GO" id="GO:0000155">
    <property type="term" value="F:phosphorelay sensor kinase activity"/>
    <property type="evidence" value="ECO:0007669"/>
    <property type="project" value="InterPro"/>
</dbReference>
<dbReference type="SUPFAM" id="SSF55785">
    <property type="entry name" value="PYP-like sensor domain (PAS domain)"/>
    <property type="match status" value="2"/>
</dbReference>
<dbReference type="SMART" id="SM00388">
    <property type="entry name" value="HisKA"/>
    <property type="match status" value="1"/>
</dbReference>
<dbReference type="InterPro" id="IPR005467">
    <property type="entry name" value="His_kinase_dom"/>
</dbReference>
<keyword evidence="4" id="KW-0808">Transferase</keyword>
<dbReference type="InterPro" id="IPR004358">
    <property type="entry name" value="Sig_transdc_His_kin-like_C"/>
</dbReference>
<dbReference type="RefSeq" id="WP_207334278.1">
    <property type="nucleotide sequence ID" value="NZ_JAFMYU010000003.1"/>
</dbReference>
<evidence type="ECO:0000256" key="4">
    <source>
        <dbReference type="ARBA" id="ARBA00022679"/>
    </source>
</evidence>
<dbReference type="InterPro" id="IPR052162">
    <property type="entry name" value="Sensor_kinase/Photoreceptor"/>
</dbReference>
<dbReference type="InterPro" id="IPR013656">
    <property type="entry name" value="PAS_4"/>
</dbReference>
<dbReference type="PANTHER" id="PTHR43304:SF1">
    <property type="entry name" value="PAC DOMAIN-CONTAINING PROTEIN"/>
    <property type="match status" value="1"/>
</dbReference>
<protein>
    <recommendedName>
        <fullName evidence="2">histidine kinase</fullName>
        <ecNumber evidence="2">2.7.13.3</ecNumber>
    </recommendedName>
</protein>
<dbReference type="FunFam" id="3.30.565.10:FF:000006">
    <property type="entry name" value="Sensor histidine kinase WalK"/>
    <property type="match status" value="1"/>
</dbReference>
<sequence length="539" mass="59981">MKQRSIETLHPNEVPSLALMQAALDQSPTGIIIYEAVRDTDQRRAQHQPQDAVEANDERPPIRTLRLVLVNAKTEQTLGLNRDQLLGHTVDVLFPESMTTNLWDIVGRVIETGQPHRQDFFYHIRRNNTAAWYDMTVKPVGDGERAVVSFTDVTELRSARQALLGDSILFKALSSTVPEMGVIVTDFFKKIITASGVLPGLLDNTNPDELAGEMLENMVQPDFREDWRNYLGTARNGEAHFFSDHWGGWRSEVYVGPVFNDVGAVVMILVVFRNVTEQYRQQQALIQSNAALQRSNQSLEQFAYVASHDLQEPLRKIKSFGDLLRSQYGQAIGQQGADMIGRMQSAADRMSTLIQSLLAYARLSAEQKQQPGMVHLEDLFNDLIADLSVLIQERQGVVRLKPPMPIIPGDPQQLRQLFQNLLTNALKFVPINRTPLITLSAQIVEGPNVPSLATAADSIYALISVQDNGIGIDQANYDKVFGLFNRLHGRQQFEGSGIGLATSKKVVENHKGTISIDSEVGKGTTFNVYLPMEISPVGV</sequence>
<keyword evidence="3" id="KW-0597">Phosphoprotein</keyword>
<dbReference type="Pfam" id="PF08448">
    <property type="entry name" value="PAS_4"/>
    <property type="match status" value="1"/>
</dbReference>
<comment type="catalytic activity">
    <reaction evidence="1">
        <text>ATP + protein L-histidine = ADP + protein N-phospho-L-histidine.</text>
        <dbReference type="EC" id="2.7.13.3"/>
    </reaction>
</comment>
<dbReference type="Pfam" id="PF02518">
    <property type="entry name" value="HATPase_c"/>
    <property type="match status" value="1"/>
</dbReference>
<dbReference type="InterPro" id="IPR000014">
    <property type="entry name" value="PAS"/>
</dbReference>
<evidence type="ECO:0000259" key="6">
    <source>
        <dbReference type="PROSITE" id="PS50109"/>
    </source>
</evidence>
<keyword evidence="5" id="KW-0418">Kinase</keyword>
<evidence type="ECO:0000256" key="2">
    <source>
        <dbReference type="ARBA" id="ARBA00012438"/>
    </source>
</evidence>
<dbReference type="Gene3D" id="3.30.450.20">
    <property type="entry name" value="PAS domain"/>
    <property type="match status" value="2"/>
</dbReference>
<proteinExistence type="predicted"/>
<dbReference type="PANTHER" id="PTHR43304">
    <property type="entry name" value="PHYTOCHROME-LIKE PROTEIN CPH1"/>
    <property type="match status" value="1"/>
</dbReference>
<keyword evidence="8" id="KW-1185">Reference proteome</keyword>
<dbReference type="InterPro" id="IPR003661">
    <property type="entry name" value="HisK_dim/P_dom"/>
</dbReference>
<dbReference type="Gene3D" id="1.10.287.130">
    <property type="match status" value="1"/>
</dbReference>
<dbReference type="EC" id="2.7.13.3" evidence="2"/>
<evidence type="ECO:0000256" key="5">
    <source>
        <dbReference type="ARBA" id="ARBA00022777"/>
    </source>
</evidence>
<dbReference type="Pfam" id="PF00512">
    <property type="entry name" value="HisKA"/>
    <property type="match status" value="1"/>
</dbReference>
<evidence type="ECO:0000256" key="3">
    <source>
        <dbReference type="ARBA" id="ARBA00022553"/>
    </source>
</evidence>
<dbReference type="CDD" id="cd00082">
    <property type="entry name" value="HisKA"/>
    <property type="match status" value="1"/>
</dbReference>
<dbReference type="AlphaFoldDB" id="A0A939G338"/>
<evidence type="ECO:0000256" key="1">
    <source>
        <dbReference type="ARBA" id="ARBA00000085"/>
    </source>
</evidence>
<feature type="domain" description="Histidine kinase" evidence="6">
    <location>
        <begin position="305"/>
        <end position="534"/>
    </location>
</feature>
<dbReference type="InterPro" id="IPR035965">
    <property type="entry name" value="PAS-like_dom_sf"/>
</dbReference>
<organism evidence="7 8">
    <name type="scientific">Fibrella aquatilis</name>
    <dbReference type="NCBI Taxonomy" id="2817059"/>
    <lineage>
        <taxon>Bacteria</taxon>
        <taxon>Pseudomonadati</taxon>
        <taxon>Bacteroidota</taxon>
        <taxon>Cytophagia</taxon>
        <taxon>Cytophagales</taxon>
        <taxon>Spirosomataceae</taxon>
        <taxon>Fibrella</taxon>
    </lineage>
</organism>
<dbReference type="Proteomes" id="UP000664795">
    <property type="component" value="Unassembled WGS sequence"/>
</dbReference>
<dbReference type="SUPFAM" id="SSF47384">
    <property type="entry name" value="Homodimeric domain of signal transducing histidine kinase"/>
    <property type="match status" value="1"/>
</dbReference>
<dbReference type="NCBIfam" id="TIGR00229">
    <property type="entry name" value="sensory_box"/>
    <property type="match status" value="1"/>
</dbReference>
<dbReference type="SMART" id="SM00387">
    <property type="entry name" value="HATPase_c"/>
    <property type="match status" value="1"/>
</dbReference>
<accession>A0A939G338</accession>
<dbReference type="InterPro" id="IPR036097">
    <property type="entry name" value="HisK_dim/P_sf"/>
</dbReference>
<evidence type="ECO:0000313" key="7">
    <source>
        <dbReference type="EMBL" id="MBO0930313.1"/>
    </source>
</evidence>
<dbReference type="InterPro" id="IPR003594">
    <property type="entry name" value="HATPase_dom"/>
</dbReference>
<dbReference type="InterPro" id="IPR036890">
    <property type="entry name" value="HATPase_C_sf"/>
</dbReference>
<dbReference type="SUPFAM" id="SSF55874">
    <property type="entry name" value="ATPase domain of HSP90 chaperone/DNA topoisomerase II/histidine kinase"/>
    <property type="match status" value="1"/>
</dbReference>
<dbReference type="PRINTS" id="PR00344">
    <property type="entry name" value="BCTRLSENSOR"/>
</dbReference>
<gene>
    <name evidence="7" type="ORF">J2I48_04865</name>
</gene>
<comment type="caution">
    <text evidence="7">The sequence shown here is derived from an EMBL/GenBank/DDBJ whole genome shotgun (WGS) entry which is preliminary data.</text>
</comment>
<dbReference type="PROSITE" id="PS50109">
    <property type="entry name" value="HIS_KIN"/>
    <property type="match status" value="1"/>
</dbReference>
<dbReference type="Gene3D" id="3.30.565.10">
    <property type="entry name" value="Histidine kinase-like ATPase, C-terminal domain"/>
    <property type="match status" value="1"/>
</dbReference>
<reference evidence="7 8" key="1">
    <citation type="submission" date="2021-03" db="EMBL/GenBank/DDBJ databases">
        <title>Fibrella sp. HMF5036 genome sequencing and assembly.</title>
        <authorList>
            <person name="Kang H."/>
            <person name="Kim H."/>
            <person name="Bae S."/>
            <person name="Joh K."/>
        </authorList>
    </citation>
    <scope>NUCLEOTIDE SEQUENCE [LARGE SCALE GENOMIC DNA]</scope>
    <source>
        <strain evidence="7 8">HMF5036</strain>
    </source>
</reference>